<feature type="domain" description="Aminotransferase class V" evidence="12">
    <location>
        <begin position="6"/>
        <end position="347"/>
    </location>
</feature>
<dbReference type="Gene3D" id="1.10.260.50">
    <property type="match status" value="1"/>
</dbReference>
<comment type="cofactor">
    <cofactor evidence="1 10">
        <name>pyridoxal 5'-phosphate</name>
        <dbReference type="ChEBI" id="CHEBI:597326"/>
    </cofactor>
</comment>
<dbReference type="PROSITE" id="PS00595">
    <property type="entry name" value="AA_TRANSFER_CLASS_5"/>
    <property type="match status" value="1"/>
</dbReference>
<keyword evidence="7" id="KW-0408">Iron</keyword>
<dbReference type="Proteomes" id="UP000013015">
    <property type="component" value="Unassembled WGS sequence"/>
</dbReference>
<dbReference type="STRING" id="888050.HMPREF9004_1640"/>
<keyword evidence="6" id="KW-0663">Pyridoxal phosphate</keyword>
<evidence type="ECO:0000256" key="8">
    <source>
        <dbReference type="ARBA" id="ARBA00023014"/>
    </source>
</evidence>
<keyword evidence="13" id="KW-0456">Lyase</keyword>
<dbReference type="PATRIC" id="fig|888050.3.peg.1576"/>
<evidence type="ECO:0000313" key="14">
    <source>
        <dbReference type="Proteomes" id="UP000013015"/>
    </source>
</evidence>
<organism evidence="13 14">
    <name type="scientific">Schaalia cardiffensis F0333</name>
    <dbReference type="NCBI Taxonomy" id="888050"/>
    <lineage>
        <taxon>Bacteria</taxon>
        <taxon>Bacillati</taxon>
        <taxon>Actinomycetota</taxon>
        <taxon>Actinomycetes</taxon>
        <taxon>Actinomycetales</taxon>
        <taxon>Actinomycetaceae</taxon>
        <taxon>Schaalia</taxon>
    </lineage>
</organism>
<dbReference type="AlphaFoldDB" id="N6W5H7"/>
<dbReference type="InterPro" id="IPR020578">
    <property type="entry name" value="Aminotrans_V_PyrdxlP_BS"/>
</dbReference>
<dbReference type="GO" id="GO:0031071">
    <property type="term" value="F:cysteine desulfurase activity"/>
    <property type="evidence" value="ECO:0007669"/>
    <property type="project" value="UniProtKB-EC"/>
</dbReference>
<dbReference type="GO" id="GO:0016829">
    <property type="term" value="F:lyase activity"/>
    <property type="evidence" value="ECO:0007669"/>
    <property type="project" value="UniProtKB-KW"/>
</dbReference>
<evidence type="ECO:0000256" key="6">
    <source>
        <dbReference type="ARBA" id="ARBA00022898"/>
    </source>
</evidence>
<dbReference type="eggNOG" id="COG1104">
    <property type="taxonomic scope" value="Bacteria"/>
</dbReference>
<dbReference type="InterPro" id="IPR015422">
    <property type="entry name" value="PyrdxlP-dep_Trfase_small"/>
</dbReference>
<dbReference type="InterPro" id="IPR016454">
    <property type="entry name" value="Cysteine_dSase"/>
</dbReference>
<dbReference type="PANTHER" id="PTHR11601:SF34">
    <property type="entry name" value="CYSTEINE DESULFURASE"/>
    <property type="match status" value="1"/>
</dbReference>
<evidence type="ECO:0000256" key="4">
    <source>
        <dbReference type="ARBA" id="ARBA00022679"/>
    </source>
</evidence>
<evidence type="ECO:0000259" key="12">
    <source>
        <dbReference type="Pfam" id="PF00266"/>
    </source>
</evidence>
<name>N6W5H7_9ACTO</name>
<evidence type="ECO:0000256" key="1">
    <source>
        <dbReference type="ARBA" id="ARBA00001933"/>
    </source>
</evidence>
<evidence type="ECO:0000313" key="13">
    <source>
        <dbReference type="EMBL" id="ENO17730.1"/>
    </source>
</evidence>
<accession>N6W5H7</accession>
<dbReference type="PIRSF" id="PIRSF005572">
    <property type="entry name" value="NifS"/>
    <property type="match status" value="1"/>
</dbReference>
<keyword evidence="4 13" id="KW-0808">Transferase</keyword>
<dbReference type="InterPro" id="IPR015424">
    <property type="entry name" value="PyrdxlP-dep_Trfase"/>
</dbReference>
<feature type="region of interest" description="Disordered" evidence="11">
    <location>
        <begin position="362"/>
        <end position="394"/>
    </location>
</feature>
<dbReference type="Gene3D" id="3.40.640.10">
    <property type="entry name" value="Type I PLP-dependent aspartate aminotransferase-like (Major domain)"/>
    <property type="match status" value="1"/>
</dbReference>
<evidence type="ECO:0000256" key="7">
    <source>
        <dbReference type="ARBA" id="ARBA00023004"/>
    </source>
</evidence>
<comment type="caution">
    <text evidence="13">The sequence shown here is derived from an EMBL/GenBank/DDBJ whole genome shotgun (WGS) entry which is preliminary data.</text>
</comment>
<comment type="catalytic activity">
    <reaction evidence="9">
        <text>(sulfur carrier)-H + L-cysteine = (sulfur carrier)-SH + L-alanine</text>
        <dbReference type="Rhea" id="RHEA:43892"/>
        <dbReference type="Rhea" id="RHEA-COMP:14737"/>
        <dbReference type="Rhea" id="RHEA-COMP:14739"/>
        <dbReference type="ChEBI" id="CHEBI:29917"/>
        <dbReference type="ChEBI" id="CHEBI:35235"/>
        <dbReference type="ChEBI" id="CHEBI:57972"/>
        <dbReference type="ChEBI" id="CHEBI:64428"/>
        <dbReference type="EC" id="2.8.1.7"/>
    </reaction>
</comment>
<dbReference type="EC" id="2.8.1.7" evidence="3"/>
<dbReference type="InterPro" id="IPR000192">
    <property type="entry name" value="Aminotrans_V_dom"/>
</dbReference>
<feature type="compositionally biased region" description="Basic and acidic residues" evidence="11">
    <location>
        <begin position="362"/>
        <end position="373"/>
    </location>
</feature>
<keyword evidence="5" id="KW-0479">Metal-binding</keyword>
<dbReference type="GO" id="GO:0046872">
    <property type="term" value="F:metal ion binding"/>
    <property type="evidence" value="ECO:0007669"/>
    <property type="project" value="UniProtKB-KW"/>
</dbReference>
<comment type="similarity">
    <text evidence="2">Belongs to the class-V pyridoxal-phosphate-dependent aminotransferase family. NifS/IscS subfamily.</text>
</comment>
<sequence length="394" mass="40916">MAESPGNPASLHAGGRRARRMLEDARERIGAALGAHRSEVVFTSGATESNALAVVGGARLARCGDPRRSTVLMSALEHDAVKEQSEVLVREGFALELLPLGGSGLVDCDPELLEAMAHRLALASLVSVCSELGTIQPVAGLVEALGGGGKSTERPLIHTDAAQMLSLLPFDFASLGVDLASFGGHKIGAPVGTGVLLVRRALKPVTDRPGGGHERGIRSGTPDVAGAVALAVALEETLAQREEAHRHALHLRAQLLAGLPENARPSVDPADALPSIIHLSLDTWHPEAVLMAMDAAGISVSAGSACHAGVTRPSQMLLAMGATEAEALGVVRVSTGLDTTIEDIDAFLRTLPQAILAGQALDARETRRADRRSASARGARLEGTPMIDSNMKED</sequence>
<dbReference type="Pfam" id="PF00266">
    <property type="entry name" value="Aminotran_5"/>
    <property type="match status" value="1"/>
</dbReference>
<keyword evidence="8" id="KW-0411">Iron-sulfur</keyword>
<reference evidence="13 14" key="1">
    <citation type="submission" date="2013-03" db="EMBL/GenBank/DDBJ databases">
        <title>Reference genome for the Human Microbiome Project.</title>
        <authorList>
            <person name="Aqrawi P."/>
            <person name="Ayvaz T."/>
            <person name="Bess C."/>
            <person name="Blankenburg K."/>
            <person name="Coyle M."/>
            <person name="Deng J."/>
            <person name="Forbes L."/>
            <person name="Fowler G."/>
            <person name="Francisco L."/>
            <person name="Fu Q."/>
            <person name="Gibbs R."/>
            <person name="Gross S."/>
            <person name="Gubbala S."/>
            <person name="Hale W."/>
            <person name="Hemphill L."/>
            <person name="Highlander S."/>
            <person name="Hirani K."/>
            <person name="Jackson L."/>
            <person name="Jakkamsetti A."/>
            <person name="Javaid M."/>
            <person name="Jayaseelan J.C."/>
            <person name="Jiang H."/>
            <person name="Joshi V."/>
            <person name="Korchina V."/>
            <person name="Kovar C."/>
            <person name="Lara F."/>
            <person name="Lee S."/>
            <person name="Liu Y."/>
            <person name="Mata R."/>
            <person name="Mathew T."/>
            <person name="Munidasa M."/>
            <person name="Muzny D."/>
            <person name="Nazareth L."/>
            <person name="Ngo R."/>
            <person name="Nguyen L."/>
            <person name="Nguyen N."/>
            <person name="Okwuonu G."/>
            <person name="Ongeri F."/>
            <person name="Palculict T."/>
            <person name="Patil S."/>
            <person name="Petrosino J."/>
            <person name="Pham C."/>
            <person name="Pham P."/>
            <person name="Pu L.-L."/>
            <person name="Qin X."/>
            <person name="Qu J."/>
            <person name="Reid J."/>
            <person name="Ross M."/>
            <person name="Ruth R."/>
            <person name="Saada N."/>
            <person name="San Lucas F."/>
            <person name="Santibanez J."/>
            <person name="Shang Y."/>
            <person name="Simmons D."/>
            <person name="Song X.-Z."/>
            <person name="Tang L.-Y."/>
            <person name="Thornton R."/>
            <person name="Warren J."/>
            <person name="Weissenberger G."/>
            <person name="Wilczek-Boney K."/>
            <person name="Worley K."/>
            <person name="Youmans B."/>
            <person name="Zhang J."/>
            <person name="Zhang L."/>
            <person name="Zhao Z."/>
            <person name="Zhou C."/>
            <person name="Zhu D."/>
            <person name="Zhu Y."/>
        </authorList>
    </citation>
    <scope>NUCLEOTIDE SEQUENCE [LARGE SCALE GENOMIC DNA]</scope>
    <source>
        <strain evidence="13 14">F0333</strain>
    </source>
</reference>
<dbReference type="PANTHER" id="PTHR11601">
    <property type="entry name" value="CYSTEINE DESULFURYLASE FAMILY MEMBER"/>
    <property type="match status" value="1"/>
</dbReference>
<dbReference type="SUPFAM" id="SSF53383">
    <property type="entry name" value="PLP-dependent transferases"/>
    <property type="match status" value="1"/>
</dbReference>
<protein>
    <recommendedName>
        <fullName evidence="3">cysteine desulfurase</fullName>
        <ecNumber evidence="3">2.8.1.7</ecNumber>
    </recommendedName>
</protein>
<keyword evidence="14" id="KW-1185">Reference proteome</keyword>
<evidence type="ECO:0000256" key="11">
    <source>
        <dbReference type="SAM" id="MobiDB-lite"/>
    </source>
</evidence>
<dbReference type="HOGENOM" id="CLU_003433_0_0_11"/>
<dbReference type="GO" id="GO:0051536">
    <property type="term" value="F:iron-sulfur cluster binding"/>
    <property type="evidence" value="ECO:0007669"/>
    <property type="project" value="UniProtKB-KW"/>
</dbReference>
<dbReference type="InterPro" id="IPR015421">
    <property type="entry name" value="PyrdxlP-dep_Trfase_major"/>
</dbReference>
<evidence type="ECO:0000256" key="2">
    <source>
        <dbReference type="ARBA" id="ARBA00006490"/>
    </source>
</evidence>
<evidence type="ECO:0000256" key="9">
    <source>
        <dbReference type="ARBA" id="ARBA00050776"/>
    </source>
</evidence>
<dbReference type="Gene3D" id="3.90.1150.10">
    <property type="entry name" value="Aspartate Aminotransferase, domain 1"/>
    <property type="match status" value="1"/>
</dbReference>
<gene>
    <name evidence="13" type="ORF">HMPREF9004_1640</name>
</gene>
<dbReference type="EMBL" id="AQHZ01000024">
    <property type="protein sequence ID" value="ENO17730.1"/>
    <property type="molecule type" value="Genomic_DNA"/>
</dbReference>
<proteinExistence type="inferred from homology"/>
<evidence type="ECO:0000256" key="5">
    <source>
        <dbReference type="ARBA" id="ARBA00022723"/>
    </source>
</evidence>
<evidence type="ECO:0000256" key="3">
    <source>
        <dbReference type="ARBA" id="ARBA00012239"/>
    </source>
</evidence>
<evidence type="ECO:0000256" key="10">
    <source>
        <dbReference type="RuleBase" id="RU004504"/>
    </source>
</evidence>